<accession>A0A2H0KTU6</accession>
<dbReference type="Proteomes" id="UP000229317">
    <property type="component" value="Unassembled WGS sequence"/>
</dbReference>
<dbReference type="AlphaFoldDB" id="A0A2H0KTU6"/>
<protein>
    <submittedName>
        <fullName evidence="1">Uncharacterized protein</fullName>
    </submittedName>
</protein>
<evidence type="ECO:0000313" key="1">
    <source>
        <dbReference type="EMBL" id="PIQ75572.1"/>
    </source>
</evidence>
<comment type="caution">
    <text evidence="1">The sequence shown here is derived from an EMBL/GenBank/DDBJ whole genome shotgun (WGS) entry which is preliminary data.</text>
</comment>
<proteinExistence type="predicted"/>
<gene>
    <name evidence="1" type="ORF">COV84_00585</name>
</gene>
<reference evidence="1 2" key="1">
    <citation type="submission" date="2017-09" db="EMBL/GenBank/DDBJ databases">
        <title>Depth-based differentiation of microbial function through sediment-hosted aquifers and enrichment of novel symbionts in the deep terrestrial subsurface.</title>
        <authorList>
            <person name="Probst A.J."/>
            <person name="Ladd B."/>
            <person name="Jarett J.K."/>
            <person name="Geller-Mcgrath D.E."/>
            <person name="Sieber C.M."/>
            <person name="Emerson J.B."/>
            <person name="Anantharaman K."/>
            <person name="Thomas B.C."/>
            <person name="Malmstrom R."/>
            <person name="Stieglmeier M."/>
            <person name="Klingl A."/>
            <person name="Woyke T."/>
            <person name="Ryan C.M."/>
            <person name="Banfield J.F."/>
        </authorList>
    </citation>
    <scope>NUCLEOTIDE SEQUENCE [LARGE SCALE GENOMIC DNA]</scope>
    <source>
        <strain evidence="1">CG11_big_fil_rev_8_21_14_0_20_40_15</strain>
    </source>
</reference>
<evidence type="ECO:0000313" key="2">
    <source>
        <dbReference type="Proteomes" id="UP000229317"/>
    </source>
</evidence>
<name>A0A2H0KTU6_9BACT</name>
<sequence>MDVLSQKNPNANLDFWRGIDDFAGEIFPAGKKGDDIVSFDLLDNVISLTHGGLGKYLYHQQEALWNKIFIEYMGEEKLESAVVENLKRGYIELK</sequence>
<dbReference type="EMBL" id="PCVO01000006">
    <property type="protein sequence ID" value="PIQ75572.1"/>
    <property type="molecule type" value="Genomic_DNA"/>
</dbReference>
<organism evidence="1 2">
    <name type="scientific">Candidatus Portnoybacteria bacterium CG11_big_fil_rev_8_21_14_0_20_40_15</name>
    <dbReference type="NCBI Taxonomy" id="1974817"/>
    <lineage>
        <taxon>Bacteria</taxon>
        <taxon>Candidatus Portnoyibacteriota</taxon>
    </lineage>
</organism>